<sequence length="132" mass="15112">MVASIYFPTSSILSDSPDIPFTITIGNVRFLDVFCIFQYQKNKQSFHFLGIDSMALLFRDGVVHPLCKDSILFFAILRKPCGSGISIVLDKSDRHADFGYFFILSKAEYVFMTHIRYFSNFLFPLGFGVEPR</sequence>
<accession>A0A075FPK6</accession>
<reference evidence="1" key="1">
    <citation type="journal article" date="2014" name="Genome Biol. Evol.">
        <title>Pangenome evidence for extensive interdomain horizontal transfer affecting lineage core and shell genes in uncultured planktonic thaumarchaeota and euryarchaeota.</title>
        <authorList>
            <person name="Deschamps P."/>
            <person name="Zivanovic Y."/>
            <person name="Moreira D."/>
            <person name="Rodriguez-Valera F."/>
            <person name="Lopez-Garcia P."/>
        </authorList>
    </citation>
    <scope>NUCLEOTIDE SEQUENCE</scope>
</reference>
<name>A0A075FPK6_9ARCH</name>
<proteinExistence type="predicted"/>
<evidence type="ECO:0000313" key="1">
    <source>
        <dbReference type="EMBL" id="AIE91637.1"/>
    </source>
</evidence>
<protein>
    <submittedName>
        <fullName evidence="1">Uncharacterized protein</fullName>
    </submittedName>
</protein>
<dbReference type="AlphaFoldDB" id="A0A075FPK6"/>
<dbReference type="EMBL" id="KF900344">
    <property type="protein sequence ID" value="AIE91637.1"/>
    <property type="molecule type" value="Genomic_DNA"/>
</dbReference>
<organism evidence="1">
    <name type="scientific">uncultured marine thaumarchaeote AD1000_12_H07</name>
    <dbReference type="NCBI Taxonomy" id="1455891"/>
    <lineage>
        <taxon>Archaea</taxon>
        <taxon>Nitrososphaerota</taxon>
        <taxon>environmental samples</taxon>
    </lineage>
</organism>